<dbReference type="GO" id="GO:0005524">
    <property type="term" value="F:ATP binding"/>
    <property type="evidence" value="ECO:0007669"/>
    <property type="project" value="UniProtKB-UniRule"/>
</dbReference>
<dbReference type="SUPFAM" id="SSF55681">
    <property type="entry name" value="Class II aaRS and biotin synthetases"/>
    <property type="match status" value="1"/>
</dbReference>
<comment type="caution">
    <text evidence="11">The sequence shown here is derived from an EMBL/GenBank/DDBJ whole genome shotgun (WGS) entry which is preliminary data.</text>
</comment>
<dbReference type="InterPro" id="IPR002314">
    <property type="entry name" value="aa-tRNA-synt_IIb"/>
</dbReference>
<feature type="coiled-coil region" evidence="9">
    <location>
        <begin position="37"/>
        <end position="94"/>
    </location>
</feature>
<keyword evidence="4 6" id="KW-0648">Protein biosynthesis</keyword>
<evidence type="ECO:0000256" key="3">
    <source>
        <dbReference type="ARBA" id="ARBA00022840"/>
    </source>
</evidence>
<dbReference type="GO" id="GO:0006434">
    <property type="term" value="P:seryl-tRNA aminoacylation"/>
    <property type="evidence" value="ECO:0007669"/>
    <property type="project" value="UniProtKB-UniRule"/>
</dbReference>
<dbReference type="InterPro" id="IPR002317">
    <property type="entry name" value="Ser-tRNA-ligase_type_1"/>
</dbReference>
<dbReference type="InterPro" id="IPR010978">
    <property type="entry name" value="tRNA-bd_arm"/>
</dbReference>
<comment type="subcellular location">
    <subcellularLocation>
        <location evidence="6">Cytoplasm</location>
    </subcellularLocation>
</comment>
<dbReference type="InterPro" id="IPR015866">
    <property type="entry name" value="Ser-tRNA-synth_1_N"/>
</dbReference>
<reference evidence="11 12" key="1">
    <citation type="journal article" date="2016" name="Nat. Commun.">
        <title>Thousands of microbial genomes shed light on interconnected biogeochemical processes in an aquifer system.</title>
        <authorList>
            <person name="Anantharaman K."/>
            <person name="Brown C.T."/>
            <person name="Hug L.A."/>
            <person name="Sharon I."/>
            <person name="Castelle C.J."/>
            <person name="Probst A.J."/>
            <person name="Thomas B.C."/>
            <person name="Singh A."/>
            <person name="Wilkins M.J."/>
            <person name="Karaoz U."/>
            <person name="Brodie E.L."/>
            <person name="Williams K.H."/>
            <person name="Hubbard S.S."/>
            <person name="Banfield J.F."/>
        </authorList>
    </citation>
    <scope>NUCLEOTIDE SEQUENCE [LARGE SCALE GENOMIC DNA]</scope>
</reference>
<name>A0A1G2EFE1_9BACT</name>
<evidence type="ECO:0000256" key="7">
    <source>
        <dbReference type="PIRSR" id="PIRSR001529-1"/>
    </source>
</evidence>
<feature type="binding site" evidence="7">
    <location>
        <position position="260"/>
    </location>
    <ligand>
        <name>L-serine</name>
        <dbReference type="ChEBI" id="CHEBI:33384"/>
    </ligand>
</feature>
<feature type="binding site" evidence="6">
    <location>
        <position position="276"/>
    </location>
    <ligand>
        <name>ATP</name>
        <dbReference type="ChEBI" id="CHEBI:30616"/>
    </ligand>
</feature>
<comment type="similarity">
    <text evidence="6">Belongs to the class-II aminoacyl-tRNA synthetase family. Type-1 seryl-tRNA synthetase subfamily.</text>
</comment>
<dbReference type="PROSITE" id="PS50862">
    <property type="entry name" value="AA_TRNA_LIGASE_II"/>
    <property type="match status" value="1"/>
</dbReference>
<evidence type="ECO:0000313" key="12">
    <source>
        <dbReference type="Proteomes" id="UP000178647"/>
    </source>
</evidence>
<dbReference type="NCBIfam" id="TIGR00414">
    <property type="entry name" value="serS"/>
    <property type="match status" value="1"/>
</dbReference>
<feature type="binding site" evidence="6 7">
    <location>
        <position position="283"/>
    </location>
    <ligand>
        <name>L-serine</name>
        <dbReference type="ChEBI" id="CHEBI:33384"/>
    </ligand>
</feature>
<feature type="site" description="Important for serine binding" evidence="7">
    <location>
        <position position="383"/>
    </location>
</feature>
<comment type="domain">
    <text evidence="6">Consists of two distinct domains, a catalytic core and a N-terminal extension that is involved in tRNA binding.</text>
</comment>
<comment type="function">
    <text evidence="6">Catalyzes the attachment of serine to tRNA(Ser). Is also able to aminoacylate tRNA(Sec) with serine, to form the misacylated tRNA L-seryl-tRNA(Sec), which will be further converted into selenocysteinyl-tRNA(Sec).</text>
</comment>
<evidence type="ECO:0000256" key="6">
    <source>
        <dbReference type="HAMAP-Rule" id="MF_00176"/>
    </source>
</evidence>
<comment type="catalytic activity">
    <reaction evidence="6">
        <text>tRNA(Ser) + L-serine + ATP = L-seryl-tRNA(Ser) + AMP + diphosphate + H(+)</text>
        <dbReference type="Rhea" id="RHEA:12292"/>
        <dbReference type="Rhea" id="RHEA-COMP:9669"/>
        <dbReference type="Rhea" id="RHEA-COMP:9703"/>
        <dbReference type="ChEBI" id="CHEBI:15378"/>
        <dbReference type="ChEBI" id="CHEBI:30616"/>
        <dbReference type="ChEBI" id="CHEBI:33019"/>
        <dbReference type="ChEBI" id="CHEBI:33384"/>
        <dbReference type="ChEBI" id="CHEBI:78442"/>
        <dbReference type="ChEBI" id="CHEBI:78533"/>
        <dbReference type="ChEBI" id="CHEBI:456215"/>
        <dbReference type="EC" id="6.1.1.11"/>
    </reaction>
</comment>
<feature type="binding site" evidence="6">
    <location>
        <position position="383"/>
    </location>
    <ligand>
        <name>L-serine</name>
        <dbReference type="ChEBI" id="CHEBI:33384"/>
    </ligand>
</feature>
<evidence type="ECO:0000256" key="8">
    <source>
        <dbReference type="PIRSR" id="PIRSR001529-2"/>
    </source>
</evidence>
<dbReference type="EMBL" id="MHMH01000009">
    <property type="protein sequence ID" value="OGZ24509.1"/>
    <property type="molecule type" value="Genomic_DNA"/>
</dbReference>
<feature type="binding site" evidence="8">
    <location>
        <begin position="276"/>
        <end position="279"/>
    </location>
    <ligand>
        <name>ATP</name>
        <dbReference type="ChEBI" id="CHEBI:30616"/>
    </ligand>
</feature>
<keyword evidence="5 6" id="KW-0030">Aminoacyl-tRNA synthetase</keyword>
<dbReference type="Pfam" id="PF00587">
    <property type="entry name" value="tRNA-synt_2b"/>
    <property type="match status" value="1"/>
</dbReference>
<dbReference type="InterPro" id="IPR045864">
    <property type="entry name" value="aa-tRNA-synth_II/BPL/LPL"/>
</dbReference>
<dbReference type="GO" id="GO:0005737">
    <property type="term" value="C:cytoplasm"/>
    <property type="evidence" value="ECO:0007669"/>
    <property type="project" value="UniProtKB-SubCell"/>
</dbReference>
<evidence type="ECO:0000256" key="4">
    <source>
        <dbReference type="ARBA" id="ARBA00022917"/>
    </source>
</evidence>
<evidence type="ECO:0000313" key="11">
    <source>
        <dbReference type="EMBL" id="OGZ24509.1"/>
    </source>
</evidence>
<dbReference type="PRINTS" id="PR00981">
    <property type="entry name" value="TRNASYNTHSER"/>
</dbReference>
<dbReference type="GO" id="GO:0016260">
    <property type="term" value="P:selenocysteine biosynthetic process"/>
    <property type="evidence" value="ECO:0007669"/>
    <property type="project" value="UniProtKB-UniRule"/>
</dbReference>
<keyword evidence="1 6" id="KW-0436">Ligase</keyword>
<evidence type="ECO:0000256" key="5">
    <source>
        <dbReference type="ARBA" id="ARBA00023146"/>
    </source>
</evidence>
<dbReference type="STRING" id="1801672.A2896_02000"/>
<gene>
    <name evidence="6" type="primary">serS</name>
    <name evidence="11" type="ORF">A2896_02000</name>
</gene>
<dbReference type="Pfam" id="PF02403">
    <property type="entry name" value="Seryl_tRNA_N"/>
    <property type="match status" value="1"/>
</dbReference>
<feature type="binding site" evidence="6 8">
    <location>
        <begin position="260"/>
        <end position="262"/>
    </location>
    <ligand>
        <name>ATP</name>
        <dbReference type="ChEBI" id="CHEBI:30616"/>
    </ligand>
</feature>
<organism evidence="11 12">
    <name type="scientific">Candidatus Nealsonbacteria bacterium RIFCSPLOWO2_01_FULL_43_32</name>
    <dbReference type="NCBI Taxonomy" id="1801672"/>
    <lineage>
        <taxon>Bacteria</taxon>
        <taxon>Candidatus Nealsoniibacteriota</taxon>
    </lineage>
</organism>
<evidence type="ECO:0000256" key="2">
    <source>
        <dbReference type="ARBA" id="ARBA00022741"/>
    </source>
</evidence>
<comment type="catalytic activity">
    <reaction evidence="6">
        <text>tRNA(Sec) + L-serine + ATP = L-seryl-tRNA(Sec) + AMP + diphosphate + H(+)</text>
        <dbReference type="Rhea" id="RHEA:42580"/>
        <dbReference type="Rhea" id="RHEA-COMP:9742"/>
        <dbReference type="Rhea" id="RHEA-COMP:10128"/>
        <dbReference type="ChEBI" id="CHEBI:15378"/>
        <dbReference type="ChEBI" id="CHEBI:30616"/>
        <dbReference type="ChEBI" id="CHEBI:33019"/>
        <dbReference type="ChEBI" id="CHEBI:33384"/>
        <dbReference type="ChEBI" id="CHEBI:78442"/>
        <dbReference type="ChEBI" id="CHEBI:78533"/>
        <dbReference type="ChEBI" id="CHEBI:456215"/>
        <dbReference type="EC" id="6.1.1.11"/>
    </reaction>
</comment>
<dbReference type="EC" id="6.1.1.11" evidence="6"/>
<proteinExistence type="inferred from homology"/>
<dbReference type="Proteomes" id="UP000178647">
    <property type="component" value="Unassembled WGS sequence"/>
</dbReference>
<sequence length="428" mass="48685">MLDIKFIRDNPEQVKEGAQKKGVNIDIDKLLEVDKKRRETLQALEDMRAQKNKASQEIQRAKIQEEKDVIVLKMRELDSNSDRLTGNLKEADEAFNSLMLQIPNLPLDVVPVGRDDRDNVVLREVGQKPKFNFPSKDYLSIAEKLDIIDVKRAGKVAGTRFGYLKKEAALLEFALINFAFGELAKKGFIPIVPPVMLKSEMARGMGYLEQSDEQEAYFLPNDNLYLAGTAEQSIGTMHADETFNVADLPKRYAGFSTCFRREAGSYGKDTKGIFRVHQFDKIEMFSFCQPEDSQKEHQFLLAIEERLMQALGLSYRVLQICTGDLGRPAANKYDIEAWLPSEGRYRETHSTSNCTDFQARRLDIRYQNSKTKKLEFVHTLNGTAFAIGRMLIAIIENYQQKDGSVKVPKVLQKYTGFKRISGGPTSRN</sequence>
<keyword evidence="9" id="KW-0175">Coiled coil</keyword>
<evidence type="ECO:0000259" key="10">
    <source>
        <dbReference type="PROSITE" id="PS50862"/>
    </source>
</evidence>
<dbReference type="HAMAP" id="MF_00176">
    <property type="entry name" value="Ser_tRNA_synth_type1"/>
    <property type="match status" value="1"/>
</dbReference>
<feature type="binding site" evidence="7">
    <location>
        <position position="381"/>
    </location>
    <ligand>
        <name>L-serine</name>
        <dbReference type="ChEBI" id="CHEBI:33384"/>
    </ligand>
</feature>
<dbReference type="InterPro" id="IPR042103">
    <property type="entry name" value="SerRS_1_N_sf"/>
</dbReference>
<feature type="binding site" evidence="7">
    <location>
        <position position="229"/>
    </location>
    <ligand>
        <name>L-serine</name>
        <dbReference type="ChEBI" id="CHEBI:33384"/>
    </ligand>
</feature>
<keyword evidence="6" id="KW-0963">Cytoplasm</keyword>
<dbReference type="SUPFAM" id="SSF46589">
    <property type="entry name" value="tRNA-binding arm"/>
    <property type="match status" value="1"/>
</dbReference>
<feature type="binding site" evidence="6">
    <location>
        <begin position="229"/>
        <end position="231"/>
    </location>
    <ligand>
        <name>L-serine</name>
        <dbReference type="ChEBI" id="CHEBI:33384"/>
    </ligand>
</feature>
<accession>A0A1G2EFE1</accession>
<dbReference type="InterPro" id="IPR006195">
    <property type="entry name" value="aa-tRNA-synth_II"/>
</dbReference>
<feature type="binding site" evidence="6 8">
    <location>
        <begin position="347"/>
        <end position="350"/>
    </location>
    <ligand>
        <name>ATP</name>
        <dbReference type="ChEBI" id="CHEBI:30616"/>
    </ligand>
</feature>
<dbReference type="UniPathway" id="UPA00906">
    <property type="reaction ID" value="UER00895"/>
</dbReference>
<dbReference type="GO" id="GO:0004828">
    <property type="term" value="F:serine-tRNA ligase activity"/>
    <property type="evidence" value="ECO:0007669"/>
    <property type="project" value="UniProtKB-UniRule"/>
</dbReference>
<comment type="subunit">
    <text evidence="6">Homodimer. The tRNA molecule binds across the dimer.</text>
</comment>
<dbReference type="InterPro" id="IPR033729">
    <property type="entry name" value="SerRS_core"/>
</dbReference>
<protein>
    <recommendedName>
        <fullName evidence="6">Serine--tRNA ligase</fullName>
        <ecNumber evidence="6">6.1.1.11</ecNumber>
    </recommendedName>
    <alternativeName>
        <fullName evidence="6">Seryl-tRNA synthetase</fullName>
        <shortName evidence="6">SerRS</shortName>
    </alternativeName>
    <alternativeName>
        <fullName evidence="6">Seryl-tRNA(Ser/Sec) synthetase</fullName>
    </alternativeName>
</protein>
<comment type="pathway">
    <text evidence="6">Aminoacyl-tRNA biosynthesis; selenocysteinyl-tRNA(Sec) biosynthesis; L-seryl-tRNA(Sec) from L-serine and tRNA(Sec): step 1/1.</text>
</comment>
<feature type="domain" description="Aminoacyl-transfer RNA synthetases class-II family profile" evidence="10">
    <location>
        <begin position="137"/>
        <end position="408"/>
    </location>
</feature>
<evidence type="ECO:0000256" key="9">
    <source>
        <dbReference type="SAM" id="Coils"/>
    </source>
</evidence>
<keyword evidence="3 6" id="KW-0067">ATP-binding</keyword>
<dbReference type="PIRSF" id="PIRSF001529">
    <property type="entry name" value="Ser-tRNA-synth_IIa"/>
    <property type="match status" value="1"/>
</dbReference>
<dbReference type="Gene3D" id="1.10.287.40">
    <property type="entry name" value="Serine-tRNA synthetase, tRNA binding domain"/>
    <property type="match status" value="1"/>
</dbReference>
<dbReference type="CDD" id="cd00770">
    <property type="entry name" value="SerRS_core"/>
    <property type="match status" value="1"/>
</dbReference>
<dbReference type="Gene3D" id="3.30.930.10">
    <property type="entry name" value="Bira Bifunctional Protein, Domain 2"/>
    <property type="match status" value="1"/>
</dbReference>
<dbReference type="PANTHER" id="PTHR11778">
    <property type="entry name" value="SERYL-TRNA SYNTHETASE"/>
    <property type="match status" value="1"/>
</dbReference>
<evidence type="ECO:0000256" key="1">
    <source>
        <dbReference type="ARBA" id="ARBA00022598"/>
    </source>
</evidence>
<dbReference type="AlphaFoldDB" id="A0A1G2EFE1"/>
<keyword evidence="2 6" id="KW-0547">Nucleotide-binding</keyword>